<proteinExistence type="predicted"/>
<dbReference type="Proteomes" id="UP000051315">
    <property type="component" value="Unassembled WGS sequence"/>
</dbReference>
<organism evidence="1 2">
    <name type="scientific">Lapidilactobacillus concavus DSM 17758</name>
    <dbReference type="NCBI Taxonomy" id="1423735"/>
    <lineage>
        <taxon>Bacteria</taxon>
        <taxon>Bacillati</taxon>
        <taxon>Bacillota</taxon>
        <taxon>Bacilli</taxon>
        <taxon>Lactobacillales</taxon>
        <taxon>Lactobacillaceae</taxon>
        <taxon>Lapidilactobacillus</taxon>
    </lineage>
</organism>
<sequence length="81" mass="9130">MHISIENDKFFGVNLKISRVSISPFEAITIFKCDYDLIFKEIGCQQITPSYLELPTKSEVAEDNEHDCSDSAISSKRVSSL</sequence>
<comment type="caution">
    <text evidence="1">The sequence shown here is derived from an EMBL/GenBank/DDBJ whole genome shotgun (WGS) entry which is preliminary data.</text>
</comment>
<gene>
    <name evidence="1" type="ORF">FC15_GL000657</name>
</gene>
<evidence type="ECO:0000313" key="1">
    <source>
        <dbReference type="EMBL" id="KRM08362.1"/>
    </source>
</evidence>
<reference evidence="1 2" key="1">
    <citation type="journal article" date="2015" name="Genome Announc.">
        <title>Expanding the biotechnology potential of lactobacilli through comparative genomics of 213 strains and associated genera.</title>
        <authorList>
            <person name="Sun Z."/>
            <person name="Harris H.M."/>
            <person name="McCann A."/>
            <person name="Guo C."/>
            <person name="Argimon S."/>
            <person name="Zhang W."/>
            <person name="Yang X."/>
            <person name="Jeffery I.B."/>
            <person name="Cooney J.C."/>
            <person name="Kagawa T.F."/>
            <person name="Liu W."/>
            <person name="Song Y."/>
            <person name="Salvetti E."/>
            <person name="Wrobel A."/>
            <person name="Rasinkangas P."/>
            <person name="Parkhill J."/>
            <person name="Rea M.C."/>
            <person name="O'Sullivan O."/>
            <person name="Ritari J."/>
            <person name="Douillard F.P."/>
            <person name="Paul Ross R."/>
            <person name="Yang R."/>
            <person name="Briner A.E."/>
            <person name="Felis G.E."/>
            <person name="de Vos W.M."/>
            <person name="Barrangou R."/>
            <person name="Klaenhammer T.R."/>
            <person name="Caufield P.W."/>
            <person name="Cui Y."/>
            <person name="Zhang H."/>
            <person name="O'Toole P.W."/>
        </authorList>
    </citation>
    <scope>NUCLEOTIDE SEQUENCE [LARGE SCALE GENOMIC DNA]</scope>
    <source>
        <strain evidence="1 2">DSM 17758</strain>
    </source>
</reference>
<keyword evidence="2" id="KW-1185">Reference proteome</keyword>
<dbReference type="PATRIC" id="fig|1423735.3.peg.688"/>
<dbReference type="EMBL" id="AZFX01000089">
    <property type="protein sequence ID" value="KRM08362.1"/>
    <property type="molecule type" value="Genomic_DNA"/>
</dbReference>
<accession>A0A0R1VRH9</accession>
<name>A0A0R1VRH9_9LACO</name>
<dbReference type="AlphaFoldDB" id="A0A0R1VRH9"/>
<evidence type="ECO:0000313" key="2">
    <source>
        <dbReference type="Proteomes" id="UP000051315"/>
    </source>
</evidence>
<protein>
    <submittedName>
        <fullName evidence="1">Uncharacterized protein</fullName>
    </submittedName>
</protein>